<dbReference type="EMBL" id="SPSB01000004">
    <property type="protein sequence ID" value="TFV93684.1"/>
    <property type="molecule type" value="Genomic_DNA"/>
</dbReference>
<keyword evidence="2" id="KW-1185">Reference proteome</keyword>
<dbReference type="RefSeq" id="WP_135076323.1">
    <property type="nucleotide sequence ID" value="NZ_SPSB01000004.1"/>
</dbReference>
<dbReference type="OrthoDB" id="9933840at2"/>
<comment type="caution">
    <text evidence="1">The sequence shown here is derived from an EMBL/GenBank/DDBJ whole genome shotgun (WGS) entry which is preliminary data.</text>
</comment>
<accession>A0A4Y9QLV1</accession>
<gene>
    <name evidence="1" type="ORF">E4S40_15690</name>
</gene>
<name>A0A4Y9QLV1_9BACT</name>
<reference evidence="1 2" key="1">
    <citation type="submission" date="2019-03" db="EMBL/GenBank/DDBJ databases">
        <title>Algoriphagus sp. nov, a new strain isolated from root system soil of mangrove plant Kandelia.</title>
        <authorList>
            <person name="Yin Q."/>
            <person name="Wang K."/>
            <person name="Song Z."/>
        </authorList>
    </citation>
    <scope>NUCLEOTIDE SEQUENCE [LARGE SCALE GENOMIC DNA]</scope>
    <source>
        <strain evidence="1 2">XY-J91</strain>
    </source>
</reference>
<evidence type="ECO:0000313" key="1">
    <source>
        <dbReference type="EMBL" id="TFV93684.1"/>
    </source>
</evidence>
<protein>
    <recommendedName>
        <fullName evidence="3">6-bladed beta-propeller</fullName>
    </recommendedName>
</protein>
<dbReference type="Proteomes" id="UP000297647">
    <property type="component" value="Unassembled WGS sequence"/>
</dbReference>
<sequence>MKKFIIILLVVFGCTKSSKERNIFVTSEITYKYGTPLLKNQLINYAYLVESFEDYLILLNFRNEHVIQIIDKSTGETVYKGINFGDGPEEIQIPISLYLDHTTSNLYIQDGGSNSVKYFNLVDFKRSNFKELKLITETLPSNGQRIFPIFPFKSSFIGISLDKDMELINFKNSNVIDTLFYYSEKVEFPNLPSKFFGIQLEGKFGISTNKKYLLKGNLYEQRISLYNLETLNRKEFFNYLEPKYKDEFIESTGRFRWDKERNFQYISIKEKDGKFYLLYSGTNIKDEEIVLLGNEIHVFDTKTQSLEKLILDNYISDFTIDENNMIYGINFTLSNPVLLFK</sequence>
<dbReference type="SUPFAM" id="SSF50969">
    <property type="entry name" value="YVTN repeat-like/Quinoprotein amine dehydrogenase"/>
    <property type="match status" value="1"/>
</dbReference>
<organism evidence="1 2">
    <name type="scientific">Algoriphagus kandeliae</name>
    <dbReference type="NCBI Taxonomy" id="2562278"/>
    <lineage>
        <taxon>Bacteria</taxon>
        <taxon>Pseudomonadati</taxon>
        <taxon>Bacteroidota</taxon>
        <taxon>Cytophagia</taxon>
        <taxon>Cytophagales</taxon>
        <taxon>Cyclobacteriaceae</taxon>
        <taxon>Algoriphagus</taxon>
    </lineage>
</organism>
<evidence type="ECO:0008006" key="3">
    <source>
        <dbReference type="Google" id="ProtNLM"/>
    </source>
</evidence>
<dbReference type="InterPro" id="IPR011044">
    <property type="entry name" value="Quino_amine_DH_bsu"/>
</dbReference>
<evidence type="ECO:0000313" key="2">
    <source>
        <dbReference type="Proteomes" id="UP000297647"/>
    </source>
</evidence>
<dbReference type="AlphaFoldDB" id="A0A4Y9QLV1"/>
<proteinExistence type="predicted"/>
<dbReference type="Pfam" id="PF15869">
    <property type="entry name" value="TolB_like"/>
    <property type="match status" value="1"/>
</dbReference>